<gene>
    <name evidence="3" type="ORF">QP027_03030</name>
</gene>
<dbReference type="InterPro" id="IPR036390">
    <property type="entry name" value="WH_DNA-bd_sf"/>
</dbReference>
<dbReference type="SUPFAM" id="SSF46785">
    <property type="entry name" value="Winged helix' DNA-binding domain"/>
    <property type="match status" value="1"/>
</dbReference>
<accession>A0ABY8VFH1</accession>
<dbReference type="InterPro" id="IPR005149">
    <property type="entry name" value="Tscrpt_reg_PadR_N"/>
</dbReference>
<feature type="domain" description="Transcription regulator PadR N-terminal" evidence="1">
    <location>
        <begin position="7"/>
        <end position="81"/>
    </location>
</feature>
<evidence type="ECO:0000313" key="4">
    <source>
        <dbReference type="Proteomes" id="UP001225598"/>
    </source>
</evidence>
<keyword evidence="4" id="KW-1185">Reference proteome</keyword>
<dbReference type="InterPro" id="IPR036388">
    <property type="entry name" value="WH-like_DNA-bd_sf"/>
</dbReference>
<protein>
    <submittedName>
        <fullName evidence="3">PadR family transcriptional regulator</fullName>
    </submittedName>
</protein>
<dbReference type="EMBL" id="CP126969">
    <property type="protein sequence ID" value="WIM68385.1"/>
    <property type="molecule type" value="Genomic_DNA"/>
</dbReference>
<dbReference type="Pfam" id="PF10400">
    <property type="entry name" value="Vir_act_alpha_C"/>
    <property type="match status" value="1"/>
</dbReference>
<sequence length="176" mass="19769">MSVRHSLLALLAHCPSTPSNLQGAFHEATNHEWKLNMGQVTQTLARLERDGLVAQSGSTLTPTGHEAIEYSLTDRGIEEVQQWWASPVLRPDSERDELVMKVSLAFACGDVDLIGLLDTQRQAVLQQLREVTKLSRNLPHTLSTDRLMAERRVFDLEADVRFLDRAEALLNESRKA</sequence>
<reference evidence="3 4" key="1">
    <citation type="submission" date="2023-05" db="EMBL/GenBank/DDBJ databases">
        <title>Corynebacterium suedekumii sp. nov. and Corynebacterium breve sp. nov. isolated from raw cow's milk.</title>
        <authorList>
            <person name="Baer M.K."/>
            <person name="Mehl L."/>
            <person name="Hellmuth R."/>
            <person name="Marke G."/>
            <person name="Lipski A."/>
        </authorList>
    </citation>
    <scope>NUCLEOTIDE SEQUENCE [LARGE SCALE GENOMIC DNA]</scope>
    <source>
        <strain evidence="3 4">R4</strain>
    </source>
</reference>
<dbReference type="PANTHER" id="PTHR43252">
    <property type="entry name" value="TRANSCRIPTIONAL REGULATOR YQJI"/>
    <property type="match status" value="1"/>
</dbReference>
<dbReference type="RefSeq" id="WP_284825891.1">
    <property type="nucleotide sequence ID" value="NZ_CP126969.1"/>
</dbReference>
<dbReference type="Gene3D" id="1.10.10.10">
    <property type="entry name" value="Winged helix-like DNA-binding domain superfamily/Winged helix DNA-binding domain"/>
    <property type="match status" value="1"/>
</dbReference>
<dbReference type="InterPro" id="IPR018309">
    <property type="entry name" value="Tscrpt_reg_PadR_C"/>
</dbReference>
<name>A0ABY8VFH1_9CORY</name>
<dbReference type="Proteomes" id="UP001225598">
    <property type="component" value="Chromosome"/>
</dbReference>
<organism evidence="3 4">
    <name type="scientific">Corynebacterium breve</name>
    <dbReference type="NCBI Taxonomy" id="3049799"/>
    <lineage>
        <taxon>Bacteria</taxon>
        <taxon>Bacillati</taxon>
        <taxon>Actinomycetota</taxon>
        <taxon>Actinomycetes</taxon>
        <taxon>Mycobacteriales</taxon>
        <taxon>Corynebacteriaceae</taxon>
        <taxon>Corynebacterium</taxon>
    </lineage>
</organism>
<evidence type="ECO:0000259" key="2">
    <source>
        <dbReference type="Pfam" id="PF10400"/>
    </source>
</evidence>
<feature type="domain" description="Transcription regulator PadR C-terminal" evidence="2">
    <location>
        <begin position="95"/>
        <end position="170"/>
    </location>
</feature>
<dbReference type="PANTHER" id="PTHR43252:SF6">
    <property type="entry name" value="NEGATIVE TRANSCRIPTION REGULATOR PADR"/>
    <property type="match status" value="1"/>
</dbReference>
<evidence type="ECO:0000259" key="1">
    <source>
        <dbReference type="Pfam" id="PF03551"/>
    </source>
</evidence>
<dbReference type="Pfam" id="PF03551">
    <property type="entry name" value="PadR"/>
    <property type="match status" value="1"/>
</dbReference>
<evidence type="ECO:0000313" key="3">
    <source>
        <dbReference type="EMBL" id="WIM68385.1"/>
    </source>
</evidence>
<proteinExistence type="predicted"/>